<dbReference type="Proteomes" id="UP001175271">
    <property type="component" value="Unassembled WGS sequence"/>
</dbReference>
<protein>
    <submittedName>
        <fullName evidence="1">Uncharacterized protein</fullName>
    </submittedName>
</protein>
<name>A0AA39LY78_9BILA</name>
<keyword evidence="2" id="KW-1185">Reference proteome</keyword>
<evidence type="ECO:0000313" key="1">
    <source>
        <dbReference type="EMBL" id="KAK0414601.1"/>
    </source>
</evidence>
<gene>
    <name evidence="1" type="ORF">QR680_011520</name>
</gene>
<sequence>MGEVSSLRDLLLRELVIRYHRDLHKLMYYIQHTEALPYKLSNKVIDLSTEVNVFHLMTKEWVTVLPEDFVVVRHGKLDLEASMLKLKNRIPQNEYVRVLSIFGFWNELQHESTPSIEQVMQFLPRAGDPRVRRDGLGRILMEAQGRLRAAHPEQQGRFRGGHEELAAQLRHHIRTIQQNEQQQALDRFDEARLEALPLQLLRRPIPREDFHWNDFGDDDEVDLERMLPVHHIRIDRAERQRAALQQPPPAHGVAEVEFADVAIAGPPQRDYSPELGPNGAYMRAAFALGGQCVIPEGGLLEDLYVQTLLKALVNCAKGAFKEPFEQLWGLLDFFESVEKGLDECLMVLIENRWVEGLKILAKHNGNVFGQQRIFDRILRRLQLVAMPRDQLPAGSFYSFKEAPSYDYDDEFNLELFADLVLWSTEIEEFVEGVAQLWLKISIRQRSLFSYNLVSVSLSEADKQNIRDQLVVIEKTAEALQHDRLVMRVPTAQPVDMIVDEIETE</sequence>
<proteinExistence type="predicted"/>
<comment type="caution">
    <text evidence="1">The sequence shown here is derived from an EMBL/GenBank/DDBJ whole genome shotgun (WGS) entry which is preliminary data.</text>
</comment>
<reference evidence="1" key="1">
    <citation type="submission" date="2023-06" db="EMBL/GenBank/DDBJ databases">
        <title>Genomic analysis of the entomopathogenic nematode Steinernema hermaphroditum.</title>
        <authorList>
            <person name="Schwarz E.M."/>
            <person name="Heppert J.K."/>
            <person name="Baniya A."/>
            <person name="Schwartz H.T."/>
            <person name="Tan C.-H."/>
            <person name="Antoshechkin I."/>
            <person name="Sternberg P.W."/>
            <person name="Goodrich-Blair H."/>
            <person name="Dillman A.R."/>
        </authorList>
    </citation>
    <scope>NUCLEOTIDE SEQUENCE</scope>
    <source>
        <strain evidence="1">PS9179</strain>
        <tissue evidence="1">Whole animal</tissue>
    </source>
</reference>
<dbReference type="EMBL" id="JAUCMV010000002">
    <property type="protein sequence ID" value="KAK0414601.1"/>
    <property type="molecule type" value="Genomic_DNA"/>
</dbReference>
<organism evidence="1 2">
    <name type="scientific">Steinernema hermaphroditum</name>
    <dbReference type="NCBI Taxonomy" id="289476"/>
    <lineage>
        <taxon>Eukaryota</taxon>
        <taxon>Metazoa</taxon>
        <taxon>Ecdysozoa</taxon>
        <taxon>Nematoda</taxon>
        <taxon>Chromadorea</taxon>
        <taxon>Rhabditida</taxon>
        <taxon>Tylenchina</taxon>
        <taxon>Panagrolaimomorpha</taxon>
        <taxon>Strongyloidoidea</taxon>
        <taxon>Steinernematidae</taxon>
        <taxon>Steinernema</taxon>
    </lineage>
</organism>
<accession>A0AA39LY78</accession>
<evidence type="ECO:0000313" key="2">
    <source>
        <dbReference type="Proteomes" id="UP001175271"/>
    </source>
</evidence>
<dbReference type="AlphaFoldDB" id="A0AA39LY78"/>